<evidence type="ECO:0000313" key="10">
    <source>
        <dbReference type="EMBL" id="UKK01961.2"/>
    </source>
</evidence>
<dbReference type="InterPro" id="IPR036852">
    <property type="entry name" value="Peptidase_S8/S53_dom_sf"/>
</dbReference>
<dbReference type="GO" id="GO:0006508">
    <property type="term" value="P:proteolysis"/>
    <property type="evidence" value="ECO:0007669"/>
    <property type="project" value="UniProtKB-KW"/>
</dbReference>
<evidence type="ECO:0000256" key="5">
    <source>
        <dbReference type="ARBA" id="ARBA00023529"/>
    </source>
</evidence>
<dbReference type="PROSITE" id="PS51892">
    <property type="entry name" value="SUBTILASE"/>
    <property type="match status" value="1"/>
</dbReference>
<evidence type="ECO:0000256" key="8">
    <source>
        <dbReference type="SAM" id="MobiDB-lite"/>
    </source>
</evidence>
<dbReference type="EMBL" id="CP056071">
    <property type="protein sequence ID" value="UKK01961.2"/>
    <property type="molecule type" value="Genomic_DNA"/>
</dbReference>
<dbReference type="SUPFAM" id="SSF52743">
    <property type="entry name" value="Subtilisin-like"/>
    <property type="match status" value="1"/>
</dbReference>
<dbReference type="InterPro" id="IPR050131">
    <property type="entry name" value="Peptidase_S8_subtilisin-like"/>
</dbReference>
<dbReference type="AlphaFoldDB" id="A0A976MC80"/>
<protein>
    <recommendedName>
        <fullName evidence="6">subtilisin</fullName>
        <ecNumber evidence="6">3.4.21.62</ecNumber>
    </recommendedName>
</protein>
<reference evidence="10" key="1">
    <citation type="submission" date="2022-07" db="EMBL/GenBank/DDBJ databases">
        <title>Evaluation of T. orientalis genome assembly methods using nanopore sequencing and analysis of variation between genomes.</title>
        <authorList>
            <person name="Yam J."/>
            <person name="Micallef M.L."/>
            <person name="Liu M."/>
            <person name="Djordjevic S.P."/>
            <person name="Bogema D.R."/>
            <person name="Jenkins C."/>
        </authorList>
    </citation>
    <scope>NUCLEOTIDE SEQUENCE</scope>
    <source>
        <strain evidence="10">Goon Nure</strain>
    </source>
</reference>
<dbReference type="PANTHER" id="PTHR43806:SF11">
    <property type="entry name" value="CEREVISIN-RELATED"/>
    <property type="match status" value="1"/>
</dbReference>
<dbReference type="InterPro" id="IPR015500">
    <property type="entry name" value="Peptidase_S8_subtilisin-rel"/>
</dbReference>
<keyword evidence="4 7" id="KW-0720">Serine protease</keyword>
<feature type="active site" description="Charge relay system" evidence="7">
    <location>
        <position position="389"/>
    </location>
</feature>
<evidence type="ECO:0000256" key="4">
    <source>
        <dbReference type="ARBA" id="ARBA00022825"/>
    </source>
</evidence>
<evidence type="ECO:0000313" key="11">
    <source>
        <dbReference type="Proteomes" id="UP000244811"/>
    </source>
</evidence>
<evidence type="ECO:0000256" key="6">
    <source>
        <dbReference type="ARBA" id="ARBA00023619"/>
    </source>
</evidence>
<keyword evidence="3 7" id="KW-0378">Hydrolase</keyword>
<gene>
    <name evidence="10" type="ORF">MACK_001314</name>
</gene>
<comment type="similarity">
    <text evidence="1 7">Belongs to the peptidase S8 family.</text>
</comment>
<dbReference type="Gene3D" id="3.40.50.200">
    <property type="entry name" value="Peptidase S8/S53 domain"/>
    <property type="match status" value="1"/>
</dbReference>
<dbReference type="InterPro" id="IPR000209">
    <property type="entry name" value="Peptidase_S8/S53_dom"/>
</dbReference>
<keyword evidence="2 7" id="KW-0645">Protease</keyword>
<name>A0A976MC80_THEOR</name>
<evidence type="ECO:0000256" key="1">
    <source>
        <dbReference type="ARBA" id="ARBA00011073"/>
    </source>
</evidence>
<evidence type="ECO:0000259" key="9">
    <source>
        <dbReference type="Pfam" id="PF00082"/>
    </source>
</evidence>
<feature type="active site" description="Charge relay system" evidence="7">
    <location>
        <position position="118"/>
    </location>
</feature>
<accession>A0A976MC80</accession>
<evidence type="ECO:0000256" key="7">
    <source>
        <dbReference type="PROSITE-ProRule" id="PRU01240"/>
    </source>
</evidence>
<dbReference type="PRINTS" id="PR00723">
    <property type="entry name" value="SUBTILISIN"/>
</dbReference>
<proteinExistence type="inferred from homology"/>
<organism evidence="10 11">
    <name type="scientific">Theileria orientalis</name>
    <dbReference type="NCBI Taxonomy" id="68886"/>
    <lineage>
        <taxon>Eukaryota</taxon>
        <taxon>Sar</taxon>
        <taxon>Alveolata</taxon>
        <taxon>Apicomplexa</taxon>
        <taxon>Aconoidasida</taxon>
        <taxon>Piroplasmida</taxon>
        <taxon>Theileriidae</taxon>
        <taxon>Theileria</taxon>
    </lineage>
</organism>
<comment type="catalytic activity">
    <reaction evidence="5">
        <text>Hydrolysis of proteins with broad specificity for peptide bonds, and a preference for a large uncharged residue in P1. Hydrolyzes peptide amides.</text>
        <dbReference type="EC" id="3.4.21.62"/>
    </reaction>
</comment>
<dbReference type="EC" id="3.4.21.62" evidence="6"/>
<dbReference type="GO" id="GO:0004252">
    <property type="term" value="F:serine-type endopeptidase activity"/>
    <property type="evidence" value="ECO:0007669"/>
    <property type="project" value="UniProtKB-UniRule"/>
</dbReference>
<feature type="active site" description="Charge relay system" evidence="7">
    <location>
        <position position="183"/>
    </location>
</feature>
<evidence type="ECO:0000256" key="2">
    <source>
        <dbReference type="ARBA" id="ARBA00022670"/>
    </source>
</evidence>
<feature type="region of interest" description="Disordered" evidence="8">
    <location>
        <begin position="134"/>
        <end position="159"/>
    </location>
</feature>
<feature type="domain" description="Peptidase S8/S53" evidence="9">
    <location>
        <begin position="110"/>
        <end position="416"/>
    </location>
</feature>
<sequence length="480" mass="53257">MGSTLRETVESAPVNKFEHLSNVGSYMIEMSEDCSRSDLDSLIEDIRDLGCDVEFDTLAQSAVQSVRQTMPDRSDIKNTRKGIRYNKKQWYIPEMNIDGAWNQVSSVNTRDVKVCVIDSGIDYKKGFTGRLAVEEDEQSSDNSKESTSHLNKTANSKEKDNLSTLVSANFVDENFDPMDKLGHGTHLSSIISSRYGGSNVGGISPSALIISCKAFDNISQIRLSNIVRCIDFCLFYEAEIQNHSWIVNKQLKYLRSAFESAHKKGVIMVVPAGNVDSSNRPSFTGRHYRRVLAYNLLNIDMSSHFPASYSRIFPNVVSVANLMLLDKTKSKDMVVKCMMHSGKDCEDLGNLGLNDQSMYGEMTVQVAAPGTNIYSVFLPGSYAFVTGTSSAAAVVTGVLSIIKSILPKPQSPFEVHNDYIKTIQILRASVRLVPDLRGKVGWKGLPDCELAVKLTVKFLQGLKKKPTRPRSRPRSPKKLP</sequence>
<evidence type="ECO:0000256" key="3">
    <source>
        <dbReference type="ARBA" id="ARBA00022801"/>
    </source>
</evidence>
<dbReference type="PANTHER" id="PTHR43806">
    <property type="entry name" value="PEPTIDASE S8"/>
    <property type="match status" value="1"/>
</dbReference>
<dbReference type="Pfam" id="PF00082">
    <property type="entry name" value="Peptidase_S8"/>
    <property type="match status" value="1"/>
</dbReference>
<dbReference type="Proteomes" id="UP000244811">
    <property type="component" value="Chromosome 2"/>
</dbReference>